<name>A0ABS4SX74_9PROT</name>
<sequence>MTTDAALRHAAPVTEADTTTDHEAEKDAPLREDIRLLGRLIGDTVREQEGEDVYGVVERVRQASVRFNRDDDDSAGREMAEILNALPRDTMMSVVRSFSYFLHLANIAEDQHHIRRNREHAAAGSPPREGTLAFALDRLQQAGVTPDRLEEVLRIALVSPVLTAHPTEVQRKSILGLEHKVAALLHERDRSRLTPEEAEANLDGLQEAVLTLWRTRMLRPQRLAVIDEVKNGISYYTETFFTEVPKLFCRFEDLLSKRSPDREWTLPPFFRIGSWIGGDRDGNPFVTAPILREAMRLQSTAALDHFLSEIHELGGELPLSELLLGKSPELDALAERSPDHSPHRADEPFRRALTGIYARLAATLQTLDQHEALRHAVGKAEPYPSSADLLADLEVLSNALKTHHAERLAGGRLRRLIIAVKVFGFHLAPIDLRQNSDVHQRTVAELLAVAGRCADYTALSEDERIALLAEEIASPRPLHSPYHAYSEETAGELAIIFTARQLRETYGAAALPNCIISKTDGASDLLEVALLLKEAGLLRPGAEPQLALNIIPLFETIEDLRQAPATMERLFTLPAYRALVTSRGDEQEVMLGYSDSNKDGGFLTSGWELYKAEIELAKLFDRHKVRLRLFHGRGGSVGRGGGPSYQAILAQPHGAVSGQIRITEQGEVIASKYGRPEVGQRNLEVLTAATLEATLLDLENDVEPAESFYAAMERLSQLAFEAYRGLVYETPGFTQYFRTATPISEIATLNIGSRPASRTKSDRIEDLRAIPWVFSWAQCRLMLPGWFGFGSAVEAWLKEEPNGLELLQRMSRAWPFFRTLLSNMDMVLAKTDLAIASRYAELVEDVELRQRIFGEIRAEWQRTRKHLLAIIGQENFLADNPLLARSIRNRFPYMDPLNHVQIELLRRHRAGSTDERVRRGVLMSINGIAAGLRNSG</sequence>
<gene>
    <name evidence="10" type="primary">ppc</name>
    <name evidence="14" type="ORF">J2851_006987</name>
</gene>
<evidence type="ECO:0000256" key="6">
    <source>
        <dbReference type="ARBA" id="ARBA00022842"/>
    </source>
</evidence>
<keyword evidence="8 10" id="KW-0120">Carbon dioxide fixation</keyword>
<dbReference type="InterPro" id="IPR033129">
    <property type="entry name" value="PEPCASE_His_AS"/>
</dbReference>
<dbReference type="PRINTS" id="PR00150">
    <property type="entry name" value="PEPCARBXLASE"/>
</dbReference>
<dbReference type="PROSITE" id="PS00393">
    <property type="entry name" value="PEPCASE_2"/>
    <property type="match status" value="1"/>
</dbReference>
<evidence type="ECO:0000256" key="10">
    <source>
        <dbReference type="HAMAP-Rule" id="MF_00595"/>
    </source>
</evidence>
<dbReference type="SUPFAM" id="SSF51621">
    <property type="entry name" value="Phosphoenolpyruvate/pyruvate domain"/>
    <property type="match status" value="1"/>
</dbReference>
<dbReference type="PANTHER" id="PTHR30523">
    <property type="entry name" value="PHOSPHOENOLPYRUVATE CARBOXYLASE"/>
    <property type="match status" value="1"/>
</dbReference>
<dbReference type="Proteomes" id="UP000781958">
    <property type="component" value="Unassembled WGS sequence"/>
</dbReference>
<dbReference type="InterPro" id="IPR018129">
    <property type="entry name" value="PEP_COase_Lys_AS"/>
</dbReference>
<comment type="function">
    <text evidence="2 10">Forms oxaloacetate, a four-carbon dicarboxylic acid source for the tricarboxylic acid cycle.</text>
</comment>
<dbReference type="EC" id="4.1.1.31" evidence="4 10"/>
<evidence type="ECO:0000256" key="2">
    <source>
        <dbReference type="ARBA" id="ARBA00003670"/>
    </source>
</evidence>
<evidence type="ECO:0000256" key="13">
    <source>
        <dbReference type="SAM" id="MobiDB-lite"/>
    </source>
</evidence>
<proteinExistence type="inferred from homology"/>
<evidence type="ECO:0000256" key="4">
    <source>
        <dbReference type="ARBA" id="ARBA00012305"/>
    </source>
</evidence>
<evidence type="ECO:0000256" key="11">
    <source>
        <dbReference type="PROSITE-ProRule" id="PRU10111"/>
    </source>
</evidence>
<feature type="active site" evidence="10 12">
    <location>
        <position position="598"/>
    </location>
</feature>
<comment type="similarity">
    <text evidence="3 10">Belongs to the PEPCase type 1 family.</text>
</comment>
<dbReference type="InterPro" id="IPR021135">
    <property type="entry name" value="PEP_COase"/>
</dbReference>
<evidence type="ECO:0000256" key="7">
    <source>
        <dbReference type="ARBA" id="ARBA00023239"/>
    </source>
</evidence>
<protein>
    <recommendedName>
        <fullName evidence="5 10">Phosphoenolpyruvate carboxylase</fullName>
        <shortName evidence="10">PEPC</shortName>
        <shortName evidence="10">PEPCase</shortName>
        <ecNumber evidence="4 10">4.1.1.31</ecNumber>
    </recommendedName>
</protein>
<evidence type="ECO:0000256" key="5">
    <source>
        <dbReference type="ARBA" id="ARBA00022419"/>
    </source>
</evidence>
<dbReference type="NCBIfam" id="NF000584">
    <property type="entry name" value="PRK00009.1"/>
    <property type="match status" value="1"/>
</dbReference>
<accession>A0ABS4SX74</accession>
<keyword evidence="6 10" id="KW-0460">Magnesium</keyword>
<keyword evidence="7 10" id="KW-0456">Lyase</keyword>
<dbReference type="PROSITE" id="PS00781">
    <property type="entry name" value="PEPCASE_1"/>
    <property type="match status" value="1"/>
</dbReference>
<dbReference type="Pfam" id="PF00311">
    <property type="entry name" value="PEPcase"/>
    <property type="match status" value="1"/>
</dbReference>
<comment type="caution">
    <text evidence="14">The sequence shown here is derived from an EMBL/GenBank/DDBJ whole genome shotgun (WGS) entry which is preliminary data.</text>
</comment>
<dbReference type="EMBL" id="JAGINP010000044">
    <property type="protein sequence ID" value="MBP2297168.1"/>
    <property type="molecule type" value="Genomic_DNA"/>
</dbReference>
<evidence type="ECO:0000256" key="9">
    <source>
        <dbReference type="ARBA" id="ARBA00048995"/>
    </source>
</evidence>
<organism evidence="14 15">
    <name type="scientific">Azospirillum rugosum</name>
    <dbReference type="NCBI Taxonomy" id="416170"/>
    <lineage>
        <taxon>Bacteria</taxon>
        <taxon>Pseudomonadati</taxon>
        <taxon>Pseudomonadota</taxon>
        <taxon>Alphaproteobacteria</taxon>
        <taxon>Rhodospirillales</taxon>
        <taxon>Azospirillaceae</taxon>
        <taxon>Azospirillum</taxon>
    </lineage>
</organism>
<feature type="compositionally biased region" description="Basic and acidic residues" evidence="13">
    <location>
        <begin position="19"/>
        <end position="28"/>
    </location>
</feature>
<comment type="subunit">
    <text evidence="10">Homotetramer.</text>
</comment>
<dbReference type="InterPro" id="IPR015813">
    <property type="entry name" value="Pyrv/PenolPyrv_kinase-like_dom"/>
</dbReference>
<comment type="cofactor">
    <cofactor evidence="1 10">
        <name>Mg(2+)</name>
        <dbReference type="ChEBI" id="CHEBI:18420"/>
    </cofactor>
</comment>
<dbReference type="GO" id="GO:0008964">
    <property type="term" value="F:phosphoenolpyruvate carboxylase activity"/>
    <property type="evidence" value="ECO:0007669"/>
    <property type="project" value="UniProtKB-EC"/>
</dbReference>
<evidence type="ECO:0000256" key="1">
    <source>
        <dbReference type="ARBA" id="ARBA00001946"/>
    </source>
</evidence>
<feature type="active site" evidence="10 11">
    <location>
        <position position="165"/>
    </location>
</feature>
<dbReference type="Gene3D" id="1.20.1440.90">
    <property type="entry name" value="Phosphoenolpyruvate/pyruvate domain"/>
    <property type="match status" value="1"/>
</dbReference>
<evidence type="ECO:0000256" key="12">
    <source>
        <dbReference type="PROSITE-ProRule" id="PRU10112"/>
    </source>
</evidence>
<evidence type="ECO:0000313" key="15">
    <source>
        <dbReference type="Proteomes" id="UP000781958"/>
    </source>
</evidence>
<comment type="catalytic activity">
    <reaction evidence="9 10">
        <text>oxaloacetate + phosphate = phosphoenolpyruvate + hydrogencarbonate</text>
        <dbReference type="Rhea" id="RHEA:28370"/>
        <dbReference type="ChEBI" id="CHEBI:16452"/>
        <dbReference type="ChEBI" id="CHEBI:17544"/>
        <dbReference type="ChEBI" id="CHEBI:43474"/>
        <dbReference type="ChEBI" id="CHEBI:58702"/>
        <dbReference type="EC" id="4.1.1.31"/>
    </reaction>
</comment>
<evidence type="ECO:0000256" key="3">
    <source>
        <dbReference type="ARBA" id="ARBA00008346"/>
    </source>
</evidence>
<dbReference type="HAMAP" id="MF_00595">
    <property type="entry name" value="PEPcase_type1"/>
    <property type="match status" value="1"/>
</dbReference>
<dbReference type="PANTHER" id="PTHR30523:SF6">
    <property type="entry name" value="PHOSPHOENOLPYRUVATE CARBOXYLASE"/>
    <property type="match status" value="1"/>
</dbReference>
<evidence type="ECO:0000313" key="14">
    <source>
        <dbReference type="EMBL" id="MBP2297168.1"/>
    </source>
</evidence>
<keyword evidence="15" id="KW-1185">Reference proteome</keyword>
<reference evidence="14 15" key="1">
    <citation type="submission" date="2021-03" db="EMBL/GenBank/DDBJ databases">
        <title>Genomic Encyclopedia of Type Strains, Phase III (KMG-III): the genomes of soil and plant-associated and newly described type strains.</title>
        <authorList>
            <person name="Whitman W."/>
        </authorList>
    </citation>
    <scope>NUCLEOTIDE SEQUENCE [LARGE SCALE GENOMIC DNA]</scope>
    <source>
        <strain evidence="14 15">IMMIB AFH-6</strain>
    </source>
</reference>
<dbReference type="InterPro" id="IPR022805">
    <property type="entry name" value="PEP_COase_bac/pln-type"/>
</dbReference>
<dbReference type="RefSeq" id="WP_209773659.1">
    <property type="nucleotide sequence ID" value="NZ_JAGINP010000044.1"/>
</dbReference>
<feature type="region of interest" description="Disordered" evidence="13">
    <location>
        <begin position="1"/>
        <end position="28"/>
    </location>
</feature>
<evidence type="ECO:0000256" key="8">
    <source>
        <dbReference type="ARBA" id="ARBA00023300"/>
    </source>
</evidence>